<dbReference type="Pfam" id="PF02417">
    <property type="entry name" value="Chromate_transp"/>
    <property type="match status" value="1"/>
</dbReference>
<evidence type="ECO:0000313" key="9">
    <source>
        <dbReference type="Proteomes" id="UP000236214"/>
    </source>
</evidence>
<dbReference type="InterPro" id="IPR003370">
    <property type="entry name" value="Chromate_transpt"/>
</dbReference>
<evidence type="ECO:0000256" key="7">
    <source>
        <dbReference type="SAM" id="Phobius"/>
    </source>
</evidence>
<feature type="transmembrane region" description="Helical" evidence="7">
    <location>
        <begin position="70"/>
        <end position="97"/>
    </location>
</feature>
<evidence type="ECO:0000256" key="3">
    <source>
        <dbReference type="ARBA" id="ARBA00022475"/>
    </source>
</evidence>
<dbReference type="Proteomes" id="UP000236214">
    <property type="component" value="Unassembled WGS sequence"/>
</dbReference>
<feature type="transmembrane region" description="Helical" evidence="7">
    <location>
        <begin position="175"/>
        <end position="191"/>
    </location>
</feature>
<keyword evidence="6 7" id="KW-0472">Membrane</keyword>
<dbReference type="InterPro" id="IPR052518">
    <property type="entry name" value="CHR_Transporter"/>
</dbReference>
<evidence type="ECO:0000256" key="5">
    <source>
        <dbReference type="ARBA" id="ARBA00022989"/>
    </source>
</evidence>
<dbReference type="GO" id="GO:0005886">
    <property type="term" value="C:plasma membrane"/>
    <property type="evidence" value="ECO:0007669"/>
    <property type="project" value="UniProtKB-SubCell"/>
</dbReference>
<dbReference type="GO" id="GO:0015109">
    <property type="term" value="F:chromate transmembrane transporter activity"/>
    <property type="evidence" value="ECO:0007669"/>
    <property type="project" value="InterPro"/>
</dbReference>
<name>A0A2H6CP75_TETHA</name>
<accession>A0A2H6CP75</accession>
<evidence type="ECO:0000313" key="8">
    <source>
        <dbReference type="EMBL" id="GBD68708.1"/>
    </source>
</evidence>
<proteinExistence type="inferred from homology"/>
<dbReference type="EMBL" id="BDEC01000060">
    <property type="protein sequence ID" value="GBD68708.1"/>
    <property type="molecule type" value="Genomic_DNA"/>
</dbReference>
<comment type="subcellular location">
    <subcellularLocation>
        <location evidence="1">Cell membrane</location>
        <topology evidence="1">Multi-pass membrane protein</topology>
    </subcellularLocation>
</comment>
<dbReference type="PANTHER" id="PTHR43663:SF1">
    <property type="entry name" value="CHROMATE TRANSPORTER"/>
    <property type="match status" value="1"/>
</dbReference>
<feature type="transmembrane region" description="Helical" evidence="7">
    <location>
        <begin position="109"/>
        <end position="133"/>
    </location>
</feature>
<keyword evidence="5 7" id="KW-1133">Transmembrane helix</keyword>
<comment type="caution">
    <text evidence="8">The sequence shown here is derived from an EMBL/GenBank/DDBJ whole genome shotgun (WGS) entry which is preliminary data.</text>
</comment>
<evidence type="ECO:0000256" key="1">
    <source>
        <dbReference type="ARBA" id="ARBA00004651"/>
    </source>
</evidence>
<comment type="similarity">
    <text evidence="2">Belongs to the chromate ion transporter (CHR) (TC 2.A.51) family.</text>
</comment>
<feature type="transmembrane region" description="Helical" evidence="7">
    <location>
        <begin position="7"/>
        <end position="29"/>
    </location>
</feature>
<evidence type="ECO:0000256" key="2">
    <source>
        <dbReference type="ARBA" id="ARBA00005262"/>
    </source>
</evidence>
<organism evidence="8 9">
    <name type="scientific">Tetragenococcus halophilus subsp. halophilus</name>
    <dbReference type="NCBI Taxonomy" id="1513897"/>
    <lineage>
        <taxon>Bacteria</taxon>
        <taxon>Bacillati</taxon>
        <taxon>Bacillota</taxon>
        <taxon>Bacilli</taxon>
        <taxon>Lactobacillales</taxon>
        <taxon>Enterococcaceae</taxon>
        <taxon>Tetragenococcus</taxon>
    </lineage>
</organism>
<keyword evidence="9" id="KW-1185">Reference proteome</keyword>
<reference evidence="8 9" key="1">
    <citation type="submission" date="2016-05" db="EMBL/GenBank/DDBJ databases">
        <title>Whole genome sequencing of Tetragenococcus halophilus subsp. halophilus NISL 7118.</title>
        <authorList>
            <person name="Shiwa Y."/>
            <person name="Nishimura I."/>
            <person name="Yoshikawa H."/>
            <person name="Koyama Y."/>
            <person name="Oguma T."/>
        </authorList>
    </citation>
    <scope>NUCLEOTIDE SEQUENCE [LARGE SCALE GENOMIC DNA]</scope>
    <source>
        <strain evidence="8 9">NISL 7118</strain>
    </source>
</reference>
<dbReference type="PANTHER" id="PTHR43663">
    <property type="entry name" value="CHROMATE TRANSPORT PROTEIN-RELATED"/>
    <property type="match status" value="1"/>
</dbReference>
<gene>
    <name evidence="8" type="ORF">TEHN7118_1514</name>
</gene>
<keyword evidence="3" id="KW-1003">Cell membrane</keyword>
<evidence type="ECO:0000256" key="4">
    <source>
        <dbReference type="ARBA" id="ARBA00022692"/>
    </source>
</evidence>
<evidence type="ECO:0000256" key="6">
    <source>
        <dbReference type="ARBA" id="ARBA00023136"/>
    </source>
</evidence>
<keyword evidence="4 7" id="KW-0812">Transmembrane</keyword>
<dbReference type="RefSeq" id="WP_103103570.1">
    <property type="nucleotide sequence ID" value="NZ_BDEB01000136.1"/>
</dbReference>
<dbReference type="AlphaFoldDB" id="A0A2H6CP75"/>
<sequence length="192" mass="21086">MIYLQLFYEFFKAGLFSVGGGLATLPFLYDMSDRTGWFTYDQLADMIAISESTPGAIGINMSTYAGNLTAGAFGGIVATVGLVSPALLLIIIIGRFLTKFRNNFYVESVFYGLRPASTALIAAAGFSVVWMDLFDVSSLLDAGDWLGFINWKSLILAIFLFFIMRHRLFKNLHPVIFIALSALVGIVFQFAG</sequence>
<feature type="transmembrane region" description="Helical" evidence="7">
    <location>
        <begin position="145"/>
        <end position="163"/>
    </location>
</feature>
<protein>
    <submittedName>
        <fullName evidence="8">Putative chromate transport protein</fullName>
    </submittedName>
</protein>